<reference evidence="3" key="1">
    <citation type="submission" date="2014-09" db="EMBL/GenBank/DDBJ databases">
        <authorList>
            <person name="Mudge J."/>
            <person name="Ramaraj T."/>
            <person name="Lindquist I.E."/>
            <person name="Bharti A.K."/>
            <person name="Sundararajan A."/>
            <person name="Cameron C.T."/>
            <person name="Woodward J.E."/>
            <person name="May G.D."/>
            <person name="Brubaker C."/>
            <person name="Broadhvest J."/>
            <person name="Wilkins T.A."/>
        </authorList>
    </citation>
    <scope>NUCLEOTIDE SEQUENCE</scope>
    <source>
        <strain evidence="3">cv. AKA8401</strain>
    </source>
</reference>
<sequence length="42" mass="5018">MFNWVSFIVLTVELTKLYRGLFLLFSYFLLDSVLWIQALEST</sequence>
<protein>
    <submittedName>
        <fullName evidence="2">Uncharacterized protein</fullName>
    </submittedName>
</protein>
<keyword evidence="1" id="KW-0472">Membrane</keyword>
<keyword evidence="3" id="KW-1185">Reference proteome</keyword>
<name>A0A0B0P9C6_GOSAR</name>
<keyword evidence="1" id="KW-0812">Transmembrane</keyword>
<dbReference type="Proteomes" id="UP000032142">
    <property type="component" value="Unassembled WGS sequence"/>
</dbReference>
<dbReference type="EMBL" id="KN416543">
    <property type="protein sequence ID" value="KHG20744.1"/>
    <property type="molecule type" value="Genomic_DNA"/>
</dbReference>
<gene>
    <name evidence="2" type="ORF">F383_26764</name>
</gene>
<feature type="transmembrane region" description="Helical" evidence="1">
    <location>
        <begin position="20"/>
        <end position="39"/>
    </location>
</feature>
<evidence type="ECO:0000256" key="1">
    <source>
        <dbReference type="SAM" id="Phobius"/>
    </source>
</evidence>
<proteinExistence type="predicted"/>
<evidence type="ECO:0000313" key="2">
    <source>
        <dbReference type="EMBL" id="KHG20744.1"/>
    </source>
</evidence>
<organism evidence="2 3">
    <name type="scientific">Gossypium arboreum</name>
    <name type="common">Tree cotton</name>
    <name type="synonym">Gossypium nanking</name>
    <dbReference type="NCBI Taxonomy" id="29729"/>
    <lineage>
        <taxon>Eukaryota</taxon>
        <taxon>Viridiplantae</taxon>
        <taxon>Streptophyta</taxon>
        <taxon>Embryophyta</taxon>
        <taxon>Tracheophyta</taxon>
        <taxon>Spermatophyta</taxon>
        <taxon>Magnoliopsida</taxon>
        <taxon>eudicotyledons</taxon>
        <taxon>Gunneridae</taxon>
        <taxon>Pentapetalae</taxon>
        <taxon>rosids</taxon>
        <taxon>malvids</taxon>
        <taxon>Malvales</taxon>
        <taxon>Malvaceae</taxon>
        <taxon>Malvoideae</taxon>
        <taxon>Gossypium</taxon>
    </lineage>
</organism>
<accession>A0A0B0P9C6</accession>
<keyword evidence="1" id="KW-1133">Transmembrane helix</keyword>
<evidence type="ECO:0000313" key="3">
    <source>
        <dbReference type="Proteomes" id="UP000032142"/>
    </source>
</evidence>
<dbReference type="AlphaFoldDB" id="A0A0B0P9C6"/>